<organism evidence="1 2">
    <name type="scientific">Sphagnum magellanicum</name>
    <dbReference type="NCBI Taxonomy" id="128215"/>
    <lineage>
        <taxon>Eukaryota</taxon>
        <taxon>Viridiplantae</taxon>
        <taxon>Streptophyta</taxon>
        <taxon>Embryophyta</taxon>
        <taxon>Bryophyta</taxon>
        <taxon>Sphagnophytina</taxon>
        <taxon>Sphagnopsida</taxon>
        <taxon>Sphagnales</taxon>
        <taxon>Sphagnaceae</taxon>
        <taxon>Sphagnum</taxon>
    </lineage>
</organism>
<comment type="caution">
    <text evidence="1">The sequence shown here is derived from an EMBL/GenBank/DDBJ whole genome shotgun (WGS) entry which is preliminary data.</text>
</comment>
<accession>A0ACB8HJL5</accession>
<reference evidence="2" key="1">
    <citation type="journal article" date="2022" name="New Phytol.">
        <title>Phylogenomic structure and speciation in an emerging model: the Sphagnum magellanicum complex (Bryophyta).</title>
        <authorList>
            <person name="Shaw A.J."/>
            <person name="Piatkowski B."/>
            <person name="Duffy A.M."/>
            <person name="Aguero B."/>
            <person name="Imwattana K."/>
            <person name="Nieto-Lugilde M."/>
            <person name="Healey A."/>
            <person name="Weston D.J."/>
            <person name="Patel M.N."/>
            <person name="Schmutz J."/>
            <person name="Grimwood J."/>
            <person name="Yavitt J.B."/>
            <person name="Hassel K."/>
            <person name="Stenoien H.K."/>
            <person name="Flatberg K.I."/>
            <person name="Bickford C.P."/>
            <person name="Hicks K.A."/>
        </authorList>
    </citation>
    <scope>NUCLEOTIDE SEQUENCE [LARGE SCALE GENOMIC DNA]</scope>
</reference>
<name>A0ACB8HJL5_9BRYO</name>
<proteinExistence type="predicted"/>
<gene>
    <name evidence="1" type="ORF">CY35_07G027100</name>
</gene>
<protein>
    <submittedName>
        <fullName evidence="1">Uncharacterized protein</fullName>
    </submittedName>
</protein>
<sequence length="157" mass="18180">MQLLASGISVRVFIDRVWSVKKDPGHTWIEMNKKMHTFVADDQHHSQMMESYAELMRLSRLMNNAGYVPDTKFVLHDIEEEEKVSQLWHYSEKLAIAVGLISTPPGTLIRIFKNVRACSDCHTAFKFIAKIVESDYSEKCQPFPSLNDGYCSCRDYW</sequence>
<dbReference type="EMBL" id="CM038913">
    <property type="protein sequence ID" value="KAH9556429.1"/>
    <property type="molecule type" value="Genomic_DNA"/>
</dbReference>
<dbReference type="Proteomes" id="UP000828922">
    <property type="component" value="Linkage Group LG07"/>
</dbReference>
<keyword evidence="2" id="KW-1185">Reference proteome</keyword>
<evidence type="ECO:0000313" key="1">
    <source>
        <dbReference type="EMBL" id="KAH9556429.1"/>
    </source>
</evidence>
<evidence type="ECO:0000313" key="2">
    <source>
        <dbReference type="Proteomes" id="UP000828922"/>
    </source>
</evidence>